<feature type="region of interest" description="Disordered" evidence="7">
    <location>
        <begin position="1"/>
        <end position="49"/>
    </location>
</feature>
<dbReference type="Pfam" id="PF04777">
    <property type="entry name" value="Evr1_Alr"/>
    <property type="match status" value="1"/>
</dbReference>
<gene>
    <name evidence="9" type="primary">Gfer_1</name>
    <name evidence="9" type="ORF">GTO93_0003944</name>
</gene>
<evidence type="ECO:0000256" key="5">
    <source>
        <dbReference type="ARBA" id="ARBA00023157"/>
    </source>
</evidence>
<keyword evidence="3 6" id="KW-0274">FAD</keyword>
<evidence type="ECO:0000256" key="1">
    <source>
        <dbReference type="ARBA" id="ARBA00001974"/>
    </source>
</evidence>
<keyword evidence="4 6" id="KW-0560">Oxidoreductase</keyword>
<comment type="cofactor">
    <cofactor evidence="1 6">
        <name>FAD</name>
        <dbReference type="ChEBI" id="CHEBI:57692"/>
    </cofactor>
</comment>
<feature type="domain" description="ERV/ALR sulfhydryl oxidase" evidence="8">
    <location>
        <begin position="84"/>
        <end position="184"/>
    </location>
</feature>
<organism evidence="9 10">
    <name type="scientific">Polyodon spathula</name>
    <name type="common">North American paddlefish</name>
    <name type="synonym">Squalus spathula</name>
    <dbReference type="NCBI Taxonomy" id="7913"/>
    <lineage>
        <taxon>Eukaryota</taxon>
        <taxon>Metazoa</taxon>
        <taxon>Chordata</taxon>
        <taxon>Craniata</taxon>
        <taxon>Vertebrata</taxon>
        <taxon>Euteleostomi</taxon>
        <taxon>Actinopterygii</taxon>
        <taxon>Chondrostei</taxon>
        <taxon>Acipenseriformes</taxon>
        <taxon>Polyodontidae</taxon>
        <taxon>Polyodon</taxon>
    </lineage>
</organism>
<evidence type="ECO:0000256" key="3">
    <source>
        <dbReference type="ARBA" id="ARBA00022827"/>
    </source>
</evidence>
<comment type="caution">
    <text evidence="9">The sequence shown here is derived from an EMBL/GenBank/DDBJ whole genome shotgun (WGS) entry which is preliminary data.</text>
</comment>
<comment type="catalytic activity">
    <reaction evidence="6">
        <text>2 R'C(R)SH + O2 = R'C(R)S-S(R)CR' + H2O2</text>
        <dbReference type="Rhea" id="RHEA:17357"/>
        <dbReference type="ChEBI" id="CHEBI:15379"/>
        <dbReference type="ChEBI" id="CHEBI:16240"/>
        <dbReference type="ChEBI" id="CHEBI:16520"/>
        <dbReference type="ChEBI" id="CHEBI:17412"/>
        <dbReference type="EC" id="1.8.3.2"/>
    </reaction>
</comment>
<dbReference type="InterPro" id="IPR017905">
    <property type="entry name" value="ERV/ALR_sulphydryl_oxidase"/>
</dbReference>
<evidence type="ECO:0000256" key="6">
    <source>
        <dbReference type="RuleBase" id="RU371123"/>
    </source>
</evidence>
<feature type="compositionally biased region" description="Basic and acidic residues" evidence="7">
    <location>
        <begin position="74"/>
        <end position="85"/>
    </location>
</feature>
<proteinExistence type="predicted"/>
<feature type="compositionally biased region" description="Basic and acidic residues" evidence="7">
    <location>
        <begin position="34"/>
        <end position="47"/>
    </location>
</feature>
<dbReference type="EC" id="1.8.3.2" evidence="6"/>
<sequence length="194" mass="22019">MAAPGDKSPSSPVASASPFAGFPFSIPGAATGEPADKQAEKTGEQKKKPCRACMDFKSWIKQQRKQTPTLESQLEEKQERPVECPLDREELGRSTWSFLHTMAAYYPDRPTGAQQQDMKQFVNLFSKFFPCDECAEDLRARLKSNQPDTTSRNSFSQWMCRLHNDVNVRIGKPEFDCAKVDERWRDGWKDGSCD</sequence>
<dbReference type="PROSITE" id="PS51324">
    <property type="entry name" value="ERV_ALR"/>
    <property type="match status" value="1"/>
</dbReference>
<feature type="non-terminal residue" evidence="9">
    <location>
        <position position="1"/>
    </location>
</feature>
<dbReference type="EMBL" id="JAAWVQ010095086">
    <property type="protein sequence ID" value="MBN3280037.1"/>
    <property type="molecule type" value="Genomic_DNA"/>
</dbReference>
<dbReference type="SUPFAM" id="SSF69000">
    <property type="entry name" value="FAD-dependent thiol oxidase"/>
    <property type="match status" value="1"/>
</dbReference>
<dbReference type="Proteomes" id="UP001166093">
    <property type="component" value="Unassembled WGS sequence"/>
</dbReference>
<evidence type="ECO:0000256" key="4">
    <source>
        <dbReference type="ARBA" id="ARBA00023002"/>
    </source>
</evidence>
<dbReference type="InterPro" id="IPR036774">
    <property type="entry name" value="ERV/ALR_sulphydryl_oxid_sf"/>
</dbReference>
<name>A0ABS2Y0I9_POLSP</name>
<feature type="region of interest" description="Disordered" evidence="7">
    <location>
        <begin position="64"/>
        <end position="85"/>
    </location>
</feature>
<accession>A0ABS2Y0I9</accession>
<evidence type="ECO:0000256" key="7">
    <source>
        <dbReference type="SAM" id="MobiDB-lite"/>
    </source>
</evidence>
<dbReference type="PANTHER" id="PTHR12645">
    <property type="entry name" value="ALR/ERV"/>
    <property type="match status" value="1"/>
</dbReference>
<keyword evidence="5" id="KW-1015">Disulfide bond</keyword>
<dbReference type="InterPro" id="IPR039799">
    <property type="entry name" value="ALR/ERV"/>
</dbReference>
<keyword evidence="10" id="KW-1185">Reference proteome</keyword>
<dbReference type="Gene3D" id="1.20.120.310">
    <property type="entry name" value="ERV/ALR sulfhydryl oxidase domain"/>
    <property type="match status" value="1"/>
</dbReference>
<feature type="non-terminal residue" evidence="9">
    <location>
        <position position="194"/>
    </location>
</feature>
<feature type="compositionally biased region" description="Low complexity" evidence="7">
    <location>
        <begin position="8"/>
        <end position="30"/>
    </location>
</feature>
<evidence type="ECO:0000313" key="9">
    <source>
        <dbReference type="EMBL" id="MBN3280037.1"/>
    </source>
</evidence>
<dbReference type="PANTHER" id="PTHR12645:SF0">
    <property type="entry name" value="FAD-LINKED SULFHYDRYL OXIDASE ALR"/>
    <property type="match status" value="1"/>
</dbReference>
<reference evidence="9" key="1">
    <citation type="journal article" date="2021" name="Cell">
        <title>Tracing the genetic footprints of vertebrate landing in non-teleost ray-finned fishes.</title>
        <authorList>
            <person name="Bi X."/>
            <person name="Wang K."/>
            <person name="Yang L."/>
            <person name="Pan H."/>
            <person name="Jiang H."/>
            <person name="Wei Q."/>
            <person name="Fang M."/>
            <person name="Yu H."/>
            <person name="Zhu C."/>
            <person name="Cai Y."/>
            <person name="He Y."/>
            <person name="Gan X."/>
            <person name="Zeng H."/>
            <person name="Yu D."/>
            <person name="Zhu Y."/>
            <person name="Jiang H."/>
            <person name="Qiu Q."/>
            <person name="Yang H."/>
            <person name="Zhang Y.E."/>
            <person name="Wang W."/>
            <person name="Zhu M."/>
            <person name="He S."/>
            <person name="Zhang G."/>
        </authorList>
    </citation>
    <scope>NUCLEOTIDE SEQUENCE</scope>
    <source>
        <strain evidence="9">Pddl_001</strain>
    </source>
</reference>
<evidence type="ECO:0000259" key="8">
    <source>
        <dbReference type="PROSITE" id="PS51324"/>
    </source>
</evidence>
<evidence type="ECO:0000313" key="10">
    <source>
        <dbReference type="Proteomes" id="UP001166093"/>
    </source>
</evidence>
<keyword evidence="2 6" id="KW-0285">Flavoprotein</keyword>
<evidence type="ECO:0000256" key="2">
    <source>
        <dbReference type="ARBA" id="ARBA00022630"/>
    </source>
</evidence>
<protein>
    <recommendedName>
        <fullName evidence="6">Sulfhydryl oxidase</fullName>
        <ecNumber evidence="6">1.8.3.2</ecNumber>
    </recommendedName>
</protein>